<evidence type="ECO:0000313" key="2">
    <source>
        <dbReference type="EMBL" id="BAC98521.1"/>
    </source>
</evidence>
<feature type="compositionally biased region" description="Basic residues" evidence="1">
    <location>
        <begin position="43"/>
        <end position="55"/>
    </location>
</feature>
<sequence length="109" mass="12023">MGASRTPAVAWPRRGATASPGRISTTAWPPSAASPSGREGAAARRRFHRSCHRLRREGGEEGDQEEREDDGEEDMERMTTYLSKSTGGETIFRRSAEFHNSPGYNKNQG</sequence>
<protein>
    <submittedName>
        <fullName evidence="2">Uncharacterized protein</fullName>
    </submittedName>
</protein>
<gene>
    <name evidence="2" type="primary">OJ1297_D02.6</name>
</gene>
<evidence type="ECO:0000313" key="3">
    <source>
        <dbReference type="Proteomes" id="UP000000763"/>
    </source>
</evidence>
<dbReference type="Proteomes" id="UP000000763">
    <property type="component" value="Chromosome 8"/>
</dbReference>
<reference evidence="3" key="2">
    <citation type="journal article" date="2008" name="Nucleic Acids Res.">
        <title>The rice annotation project database (RAP-DB): 2008 update.</title>
        <authorList>
            <consortium name="The rice annotation project (RAP)"/>
        </authorList>
    </citation>
    <scope>GENOME REANNOTATION</scope>
    <source>
        <strain evidence="3">cv. Nipponbare</strain>
    </source>
</reference>
<feature type="region of interest" description="Disordered" evidence="1">
    <location>
        <begin position="1"/>
        <end position="109"/>
    </location>
</feature>
<dbReference type="EMBL" id="AP004137">
    <property type="protein sequence ID" value="BAC98521.1"/>
    <property type="molecule type" value="Genomic_DNA"/>
</dbReference>
<dbReference type="AlphaFoldDB" id="Q6ZGE5"/>
<organism evidence="2 3">
    <name type="scientific">Oryza sativa subsp. japonica</name>
    <name type="common">Rice</name>
    <dbReference type="NCBI Taxonomy" id="39947"/>
    <lineage>
        <taxon>Eukaryota</taxon>
        <taxon>Viridiplantae</taxon>
        <taxon>Streptophyta</taxon>
        <taxon>Embryophyta</taxon>
        <taxon>Tracheophyta</taxon>
        <taxon>Spermatophyta</taxon>
        <taxon>Magnoliopsida</taxon>
        <taxon>Liliopsida</taxon>
        <taxon>Poales</taxon>
        <taxon>Poaceae</taxon>
        <taxon>BOP clade</taxon>
        <taxon>Oryzoideae</taxon>
        <taxon>Oryzeae</taxon>
        <taxon>Oryzinae</taxon>
        <taxon>Oryza</taxon>
        <taxon>Oryza sativa</taxon>
    </lineage>
</organism>
<reference evidence="3" key="1">
    <citation type="journal article" date="2005" name="Nature">
        <title>The map-based sequence of the rice genome.</title>
        <authorList>
            <consortium name="International rice genome sequencing project (IRGSP)"/>
            <person name="Matsumoto T."/>
            <person name="Wu J."/>
            <person name="Kanamori H."/>
            <person name="Katayose Y."/>
            <person name="Fujisawa M."/>
            <person name="Namiki N."/>
            <person name="Mizuno H."/>
            <person name="Yamamoto K."/>
            <person name="Antonio B.A."/>
            <person name="Baba T."/>
            <person name="Sakata K."/>
            <person name="Nagamura Y."/>
            <person name="Aoki H."/>
            <person name="Arikawa K."/>
            <person name="Arita K."/>
            <person name="Bito T."/>
            <person name="Chiden Y."/>
            <person name="Fujitsuka N."/>
            <person name="Fukunaka R."/>
            <person name="Hamada M."/>
            <person name="Harada C."/>
            <person name="Hayashi A."/>
            <person name="Hijishita S."/>
            <person name="Honda M."/>
            <person name="Hosokawa S."/>
            <person name="Ichikawa Y."/>
            <person name="Idonuma A."/>
            <person name="Iijima M."/>
            <person name="Ikeda M."/>
            <person name="Ikeno M."/>
            <person name="Ito K."/>
            <person name="Ito S."/>
            <person name="Ito T."/>
            <person name="Ito Y."/>
            <person name="Ito Y."/>
            <person name="Iwabuchi A."/>
            <person name="Kamiya K."/>
            <person name="Karasawa W."/>
            <person name="Kurita K."/>
            <person name="Katagiri S."/>
            <person name="Kikuta A."/>
            <person name="Kobayashi H."/>
            <person name="Kobayashi N."/>
            <person name="Machita K."/>
            <person name="Maehara T."/>
            <person name="Masukawa M."/>
            <person name="Mizubayashi T."/>
            <person name="Mukai Y."/>
            <person name="Nagasaki H."/>
            <person name="Nagata Y."/>
            <person name="Naito S."/>
            <person name="Nakashima M."/>
            <person name="Nakama Y."/>
            <person name="Nakamichi Y."/>
            <person name="Nakamura M."/>
            <person name="Meguro A."/>
            <person name="Negishi M."/>
            <person name="Ohta I."/>
            <person name="Ohta T."/>
            <person name="Okamoto M."/>
            <person name="Ono N."/>
            <person name="Saji S."/>
            <person name="Sakaguchi M."/>
            <person name="Sakai K."/>
            <person name="Shibata M."/>
            <person name="Shimokawa T."/>
            <person name="Song J."/>
            <person name="Takazaki Y."/>
            <person name="Terasawa K."/>
            <person name="Tsugane M."/>
            <person name="Tsuji K."/>
            <person name="Ueda S."/>
            <person name="Waki K."/>
            <person name="Yamagata H."/>
            <person name="Yamamoto M."/>
            <person name="Yamamoto S."/>
            <person name="Yamane H."/>
            <person name="Yoshiki S."/>
            <person name="Yoshihara R."/>
            <person name="Yukawa K."/>
            <person name="Zhong H."/>
            <person name="Yano M."/>
            <person name="Yuan Q."/>
            <person name="Ouyang S."/>
            <person name="Liu J."/>
            <person name="Jones K.M."/>
            <person name="Gansberger K."/>
            <person name="Moffat K."/>
            <person name="Hill J."/>
            <person name="Bera J."/>
            <person name="Fadrosh D."/>
            <person name="Jin S."/>
            <person name="Johri S."/>
            <person name="Kim M."/>
            <person name="Overton L."/>
            <person name="Reardon M."/>
            <person name="Tsitrin T."/>
            <person name="Vuong H."/>
            <person name="Weaver B."/>
            <person name="Ciecko A."/>
            <person name="Tallon L."/>
            <person name="Jackson J."/>
            <person name="Pai G."/>
            <person name="Aken S.V."/>
            <person name="Utterback T."/>
            <person name="Reidmuller S."/>
            <person name="Feldblyum T."/>
            <person name="Hsiao J."/>
            <person name="Zismann V."/>
            <person name="Iobst S."/>
            <person name="de Vazeille A.R."/>
            <person name="Buell C.R."/>
            <person name="Ying K."/>
            <person name="Li Y."/>
            <person name="Lu T."/>
            <person name="Huang Y."/>
            <person name="Zhao Q."/>
            <person name="Feng Q."/>
            <person name="Zhang L."/>
            <person name="Zhu J."/>
            <person name="Weng Q."/>
            <person name="Mu J."/>
            <person name="Lu Y."/>
            <person name="Fan D."/>
            <person name="Liu Y."/>
            <person name="Guan J."/>
            <person name="Zhang Y."/>
            <person name="Yu S."/>
            <person name="Liu X."/>
            <person name="Zhang Y."/>
            <person name="Hong G."/>
            <person name="Han B."/>
            <person name="Choisne N."/>
            <person name="Demange N."/>
            <person name="Orjeda G."/>
            <person name="Samain S."/>
            <person name="Cattolico L."/>
            <person name="Pelletier E."/>
            <person name="Couloux A."/>
            <person name="Segurens B."/>
            <person name="Wincker P."/>
            <person name="D'Hont A."/>
            <person name="Scarpelli C."/>
            <person name="Weissenbach J."/>
            <person name="Salanoubat M."/>
            <person name="Quetier F."/>
            <person name="Yu Y."/>
            <person name="Kim H.R."/>
            <person name="Rambo T."/>
            <person name="Currie J."/>
            <person name="Collura K."/>
            <person name="Luo M."/>
            <person name="Yang T."/>
            <person name="Ammiraju J.S.S."/>
            <person name="Engler F."/>
            <person name="Soderlund C."/>
            <person name="Wing R.A."/>
            <person name="Palmer L.E."/>
            <person name="de la Bastide M."/>
            <person name="Spiegel L."/>
            <person name="Nascimento L."/>
            <person name="Zutavern T."/>
            <person name="O'Shaughnessy A."/>
            <person name="Dike S."/>
            <person name="Dedhia N."/>
            <person name="Preston R."/>
            <person name="Balija V."/>
            <person name="McCombie W.R."/>
            <person name="Chow T."/>
            <person name="Chen H."/>
            <person name="Chung M."/>
            <person name="Chen C."/>
            <person name="Shaw J."/>
            <person name="Wu H."/>
            <person name="Hsiao K."/>
            <person name="Chao Y."/>
            <person name="Chu M."/>
            <person name="Cheng C."/>
            <person name="Hour A."/>
            <person name="Lee P."/>
            <person name="Lin S."/>
            <person name="Lin Y."/>
            <person name="Liou J."/>
            <person name="Liu S."/>
            <person name="Hsing Y."/>
            <person name="Raghuvanshi S."/>
            <person name="Mohanty A."/>
            <person name="Bharti A.K."/>
            <person name="Gaur A."/>
            <person name="Gupta V."/>
            <person name="Kumar D."/>
            <person name="Ravi V."/>
            <person name="Vij S."/>
            <person name="Kapur A."/>
            <person name="Khurana P."/>
            <person name="Khurana P."/>
            <person name="Khurana J.P."/>
            <person name="Tyagi A.K."/>
            <person name="Gaikwad K."/>
            <person name="Singh A."/>
            <person name="Dalal V."/>
            <person name="Srivastava S."/>
            <person name="Dixit A."/>
            <person name="Pal A.K."/>
            <person name="Ghazi I.A."/>
            <person name="Yadav M."/>
            <person name="Pandit A."/>
            <person name="Bhargava A."/>
            <person name="Sureshbabu K."/>
            <person name="Batra K."/>
            <person name="Sharma T.R."/>
            <person name="Mohapatra T."/>
            <person name="Singh N.K."/>
            <person name="Messing J."/>
            <person name="Nelson A.B."/>
            <person name="Fuks G."/>
            <person name="Kavchok S."/>
            <person name="Keizer G."/>
            <person name="Linton E."/>
            <person name="Llaca V."/>
            <person name="Song R."/>
            <person name="Tanyolac B."/>
            <person name="Young S."/>
            <person name="Ho-Il K."/>
            <person name="Hahn J.H."/>
            <person name="Sangsakoo G."/>
            <person name="Vanavichit A."/>
            <person name="de Mattos Luiz.A.T."/>
            <person name="Zimmer P.D."/>
            <person name="Malone G."/>
            <person name="Dellagostin O."/>
            <person name="de Oliveira A.C."/>
            <person name="Bevan M."/>
            <person name="Bancroft I."/>
            <person name="Minx P."/>
            <person name="Cordum H."/>
            <person name="Wilson R."/>
            <person name="Cheng Z."/>
            <person name="Jin W."/>
            <person name="Jiang J."/>
            <person name="Leong S.A."/>
            <person name="Iwama H."/>
            <person name="Gojobori T."/>
            <person name="Itoh T."/>
            <person name="Niimura Y."/>
            <person name="Fujii Y."/>
            <person name="Habara T."/>
            <person name="Sakai H."/>
            <person name="Sato Y."/>
            <person name="Wilson G."/>
            <person name="Kumar K."/>
            <person name="McCouch S."/>
            <person name="Juretic N."/>
            <person name="Hoen D."/>
            <person name="Wright S."/>
            <person name="Bruskiewich R."/>
            <person name="Bureau T."/>
            <person name="Miyao A."/>
            <person name="Hirochika H."/>
            <person name="Nishikawa T."/>
            <person name="Kadowaki K."/>
            <person name="Sugiura M."/>
            <person name="Burr B."/>
            <person name="Sasaki T."/>
        </authorList>
    </citation>
    <scope>NUCLEOTIDE SEQUENCE [LARGE SCALE GENOMIC DNA]</scope>
    <source>
        <strain evidence="3">cv. Nipponbare</strain>
    </source>
</reference>
<evidence type="ECO:0000256" key="1">
    <source>
        <dbReference type="SAM" id="MobiDB-lite"/>
    </source>
</evidence>
<proteinExistence type="predicted"/>
<name>Q6ZGE5_ORYSJ</name>
<accession>Q6ZGE5</accession>
<feature type="compositionally biased region" description="Acidic residues" evidence="1">
    <location>
        <begin position="60"/>
        <end position="75"/>
    </location>
</feature>